<gene>
    <name evidence="1" type="ORF">LZC95_44810</name>
</gene>
<keyword evidence="2" id="KW-1185">Reference proteome</keyword>
<dbReference type="Gene3D" id="2.30.110.10">
    <property type="entry name" value="Electron Transport, Fmn-binding Protein, Chain A"/>
    <property type="match status" value="1"/>
</dbReference>
<dbReference type="RefSeq" id="WP_394844162.1">
    <property type="nucleotide sequence ID" value="NZ_CP089982.1"/>
</dbReference>
<reference evidence="1 2" key="1">
    <citation type="submission" date="2021-12" db="EMBL/GenBank/DDBJ databases">
        <title>Discovery of the Pendulisporaceae a myxobacterial family with distinct sporulation behavior and unique specialized metabolism.</title>
        <authorList>
            <person name="Garcia R."/>
            <person name="Popoff A."/>
            <person name="Bader C.D."/>
            <person name="Loehr J."/>
            <person name="Walesch S."/>
            <person name="Walt C."/>
            <person name="Boldt J."/>
            <person name="Bunk B."/>
            <person name="Haeckl F.J.F.P.J."/>
            <person name="Gunesch A.P."/>
            <person name="Birkelbach J."/>
            <person name="Nuebel U."/>
            <person name="Pietschmann T."/>
            <person name="Bach T."/>
            <person name="Mueller R."/>
        </authorList>
    </citation>
    <scope>NUCLEOTIDE SEQUENCE [LARGE SCALE GENOMIC DNA]</scope>
    <source>
        <strain evidence="1 2">MSr12523</strain>
    </source>
</reference>
<organism evidence="1 2">
    <name type="scientific">Pendulispora brunnea</name>
    <dbReference type="NCBI Taxonomy" id="2905690"/>
    <lineage>
        <taxon>Bacteria</taxon>
        <taxon>Pseudomonadati</taxon>
        <taxon>Myxococcota</taxon>
        <taxon>Myxococcia</taxon>
        <taxon>Myxococcales</taxon>
        <taxon>Sorangiineae</taxon>
        <taxon>Pendulisporaceae</taxon>
        <taxon>Pendulispora</taxon>
    </lineage>
</organism>
<name>A0ABZ2K8E0_9BACT</name>
<dbReference type="SUPFAM" id="SSF50475">
    <property type="entry name" value="FMN-binding split barrel"/>
    <property type="match status" value="1"/>
</dbReference>
<dbReference type="EMBL" id="CP089982">
    <property type="protein sequence ID" value="WXA93562.1"/>
    <property type="molecule type" value="Genomic_DNA"/>
</dbReference>
<proteinExistence type="predicted"/>
<protein>
    <submittedName>
        <fullName evidence="1">Pyridoxamine 5'-phosphate oxidase family protein</fullName>
    </submittedName>
</protein>
<accession>A0ABZ2K8E0</accession>
<evidence type="ECO:0000313" key="2">
    <source>
        <dbReference type="Proteomes" id="UP001379533"/>
    </source>
</evidence>
<dbReference type="Proteomes" id="UP001379533">
    <property type="component" value="Chromosome"/>
</dbReference>
<dbReference type="InterPro" id="IPR012349">
    <property type="entry name" value="Split_barrel_FMN-bd"/>
</dbReference>
<sequence>MAILMEHDFDVDAVLKRPLMAHLATASTAGACDSPVWFLWEEGAIWLVGTSNDSFPKRLRANPKCAIGVVDFDLERGVLLHVGMRGCAEVLPIDRNRLHRLLRRYLGNDPRGWGETFRTTVIEPLDLMVRFVPETVVARDQSYFKS</sequence>
<evidence type="ECO:0000313" key="1">
    <source>
        <dbReference type="EMBL" id="WXA93562.1"/>
    </source>
</evidence>